<keyword evidence="2" id="KW-1185">Reference proteome</keyword>
<sequence length="81" mass="9510">MEKMNESVKLFEFNDLEIWRKGDRFFARYDAGEHQVVMREDEIFWSEAEFAMEGKDAAIAILFGLQRRLEDAGVNPYVSNT</sequence>
<gene>
    <name evidence="1" type="ORF">GTP81_25255</name>
</gene>
<evidence type="ECO:0000313" key="2">
    <source>
        <dbReference type="Proteomes" id="UP000484875"/>
    </source>
</evidence>
<organism evidence="1 2">
    <name type="scientific">Duganella vulcania</name>
    <dbReference type="NCBI Taxonomy" id="2692166"/>
    <lineage>
        <taxon>Bacteria</taxon>
        <taxon>Pseudomonadati</taxon>
        <taxon>Pseudomonadota</taxon>
        <taxon>Betaproteobacteria</taxon>
        <taxon>Burkholderiales</taxon>
        <taxon>Oxalobacteraceae</taxon>
        <taxon>Telluria group</taxon>
        <taxon>Duganella</taxon>
    </lineage>
</organism>
<protein>
    <submittedName>
        <fullName evidence="1">Uncharacterized protein</fullName>
    </submittedName>
</protein>
<evidence type="ECO:0000313" key="1">
    <source>
        <dbReference type="EMBL" id="MYN20053.1"/>
    </source>
</evidence>
<reference evidence="1 2" key="1">
    <citation type="submission" date="2019-12" db="EMBL/GenBank/DDBJ databases">
        <title>Novel species isolated from a subtropical stream in China.</title>
        <authorList>
            <person name="Lu H."/>
        </authorList>
    </citation>
    <scope>NUCLEOTIDE SEQUENCE [LARGE SCALE GENOMIC DNA]</scope>
    <source>
        <strain evidence="1 2">FT107W</strain>
    </source>
</reference>
<comment type="caution">
    <text evidence="1">The sequence shown here is derived from an EMBL/GenBank/DDBJ whole genome shotgun (WGS) entry which is preliminary data.</text>
</comment>
<dbReference type="RefSeq" id="WP_161092420.1">
    <property type="nucleotide sequence ID" value="NZ_WWCV01000062.1"/>
</dbReference>
<accession>A0A845HRG5</accession>
<name>A0A845HRG5_9BURK</name>
<dbReference type="AlphaFoldDB" id="A0A845HRG5"/>
<dbReference type="EMBL" id="WWCV01000062">
    <property type="protein sequence ID" value="MYN20053.1"/>
    <property type="molecule type" value="Genomic_DNA"/>
</dbReference>
<dbReference type="Proteomes" id="UP000484875">
    <property type="component" value="Unassembled WGS sequence"/>
</dbReference>
<proteinExistence type="predicted"/>